<dbReference type="SUPFAM" id="SSF111352">
    <property type="entry name" value="Ammonium transporter"/>
    <property type="match status" value="1"/>
</dbReference>
<reference evidence="10" key="1">
    <citation type="submission" date="2022-01" db="EMBL/GenBank/DDBJ databases">
        <authorList>
            <person name="King R."/>
        </authorList>
    </citation>
    <scope>NUCLEOTIDE SEQUENCE</scope>
</reference>
<dbReference type="Proteomes" id="UP001152799">
    <property type="component" value="Chromosome 4"/>
</dbReference>
<feature type="transmembrane region" description="Helical" evidence="8">
    <location>
        <begin position="268"/>
        <end position="290"/>
    </location>
</feature>
<feature type="transmembrane region" description="Helical" evidence="8">
    <location>
        <begin position="117"/>
        <end position="142"/>
    </location>
</feature>
<accession>A0A9N9QP54</accession>
<dbReference type="Pfam" id="PF00909">
    <property type="entry name" value="Ammonium_transp"/>
    <property type="match status" value="1"/>
</dbReference>
<dbReference type="EMBL" id="OU892280">
    <property type="protein sequence ID" value="CAG9767528.1"/>
    <property type="molecule type" value="Genomic_DNA"/>
</dbReference>
<evidence type="ECO:0000256" key="2">
    <source>
        <dbReference type="ARBA" id="ARBA00005887"/>
    </source>
</evidence>
<dbReference type="GO" id="GO:0005886">
    <property type="term" value="C:plasma membrane"/>
    <property type="evidence" value="ECO:0007669"/>
    <property type="project" value="TreeGrafter"/>
</dbReference>
<evidence type="ECO:0000256" key="7">
    <source>
        <dbReference type="ARBA" id="ARBA00023177"/>
    </source>
</evidence>
<keyword evidence="7" id="KW-0924">Ammonia transport</keyword>
<feature type="transmembrane region" description="Helical" evidence="8">
    <location>
        <begin position="393"/>
        <end position="419"/>
    </location>
</feature>
<keyword evidence="5 8" id="KW-1133">Transmembrane helix</keyword>
<keyword evidence="11" id="KW-1185">Reference proteome</keyword>
<evidence type="ECO:0000256" key="1">
    <source>
        <dbReference type="ARBA" id="ARBA00004141"/>
    </source>
</evidence>
<dbReference type="OrthoDB" id="534912at2759"/>
<dbReference type="AlphaFoldDB" id="A0A9N9QP54"/>
<feature type="transmembrane region" description="Helical" evidence="8">
    <location>
        <begin position="44"/>
        <end position="65"/>
    </location>
</feature>
<evidence type="ECO:0000256" key="4">
    <source>
        <dbReference type="ARBA" id="ARBA00022692"/>
    </source>
</evidence>
<feature type="transmembrane region" description="Helical" evidence="8">
    <location>
        <begin position="190"/>
        <end position="210"/>
    </location>
</feature>
<dbReference type="PANTHER" id="PTHR11730:SF6">
    <property type="entry name" value="AMMONIUM TRANSPORTER"/>
    <property type="match status" value="1"/>
</dbReference>
<comment type="subcellular location">
    <subcellularLocation>
        <location evidence="1">Membrane</location>
        <topology evidence="1">Multi-pass membrane protein</topology>
    </subcellularLocation>
</comment>
<dbReference type="Gene3D" id="1.10.3430.10">
    <property type="entry name" value="Ammonium transporter AmtB like domains"/>
    <property type="match status" value="1"/>
</dbReference>
<dbReference type="GO" id="GO:0008519">
    <property type="term" value="F:ammonium channel activity"/>
    <property type="evidence" value="ECO:0007669"/>
    <property type="project" value="InterPro"/>
</dbReference>
<gene>
    <name evidence="10" type="ORF">CEUTPL_LOCUS8090</name>
</gene>
<keyword evidence="6 8" id="KW-0472">Membrane</keyword>
<name>A0A9N9QP54_9CUCU</name>
<comment type="similarity">
    <text evidence="2">Belongs to the ammonia transporter channel (TC 1.A.11.2) family.</text>
</comment>
<dbReference type="PANTHER" id="PTHR11730">
    <property type="entry name" value="AMMONIUM TRANSPORTER"/>
    <property type="match status" value="1"/>
</dbReference>
<evidence type="ECO:0000256" key="3">
    <source>
        <dbReference type="ARBA" id="ARBA00022448"/>
    </source>
</evidence>
<dbReference type="GO" id="GO:0097272">
    <property type="term" value="P:ammonium homeostasis"/>
    <property type="evidence" value="ECO:0007669"/>
    <property type="project" value="TreeGrafter"/>
</dbReference>
<feature type="domain" description="Ammonium transporter AmtB-like" evidence="9">
    <location>
        <begin position="47"/>
        <end position="424"/>
    </location>
</feature>
<dbReference type="InterPro" id="IPR029020">
    <property type="entry name" value="Ammonium/urea_transptr"/>
</dbReference>
<sequence length="477" mass="53353">MAYFENTDVNKFFEPTNALEFSNETSSGPEDLRHVWVENSITSVVRIISILLLRIGFILVQVGSIPVENAFMIIFRNILEIAVVIFSYGFMGFYLSFGKKSFYGIINYDGYIGDKDADLSSAALGFSACLLATAITSSMFIARLHQVPMLLIAFFTSAFFLPVLMCWCWSNRGWMTMATILEERVSIKDFGGNLVVHVPSAIIGLMGALFLGRRIMKLKDVDRFSLGHEYTSGIVTGYFFVIIGHIGFNLPTASYESSHGLKDYISLISINSLMAMGAGILVVSLVILIITRDTYRYWIIVKCLQGGLAGVVTVSAGIDVYSPSINFAIACVGGFIFYFFSNVIHFSALEDCCNVLAVYLLCGCLGVLIPPLLANGENLGLAVPMRLRLVHLLWQFICLIIIILIIAIFYLAIFTVFHVTRMLKNHFEKLNHQRAKVLYGRLPWKKYFDRIFKISDKSKELSPGSNRSQLNQTFTVL</sequence>
<keyword evidence="4 8" id="KW-0812">Transmembrane</keyword>
<keyword evidence="3" id="KW-0813">Transport</keyword>
<evidence type="ECO:0000256" key="8">
    <source>
        <dbReference type="SAM" id="Phobius"/>
    </source>
</evidence>
<evidence type="ECO:0000256" key="5">
    <source>
        <dbReference type="ARBA" id="ARBA00022989"/>
    </source>
</evidence>
<evidence type="ECO:0000313" key="11">
    <source>
        <dbReference type="Proteomes" id="UP001152799"/>
    </source>
</evidence>
<organism evidence="10 11">
    <name type="scientific">Ceutorhynchus assimilis</name>
    <name type="common">cabbage seed weevil</name>
    <dbReference type="NCBI Taxonomy" id="467358"/>
    <lineage>
        <taxon>Eukaryota</taxon>
        <taxon>Metazoa</taxon>
        <taxon>Ecdysozoa</taxon>
        <taxon>Arthropoda</taxon>
        <taxon>Hexapoda</taxon>
        <taxon>Insecta</taxon>
        <taxon>Pterygota</taxon>
        <taxon>Neoptera</taxon>
        <taxon>Endopterygota</taxon>
        <taxon>Coleoptera</taxon>
        <taxon>Polyphaga</taxon>
        <taxon>Cucujiformia</taxon>
        <taxon>Curculionidae</taxon>
        <taxon>Ceutorhynchinae</taxon>
        <taxon>Ceutorhynchus</taxon>
    </lineage>
</organism>
<dbReference type="InterPro" id="IPR024041">
    <property type="entry name" value="NH4_transpt_AmtB-like_dom"/>
</dbReference>
<feature type="transmembrane region" description="Helical" evidence="8">
    <location>
        <begin position="356"/>
        <end position="373"/>
    </location>
</feature>
<feature type="transmembrane region" description="Helical" evidence="8">
    <location>
        <begin position="149"/>
        <end position="170"/>
    </location>
</feature>
<evidence type="ECO:0000313" key="10">
    <source>
        <dbReference type="EMBL" id="CAG9767528.1"/>
    </source>
</evidence>
<feature type="transmembrane region" description="Helical" evidence="8">
    <location>
        <begin position="324"/>
        <end position="344"/>
    </location>
</feature>
<evidence type="ECO:0000259" key="9">
    <source>
        <dbReference type="Pfam" id="PF00909"/>
    </source>
</evidence>
<evidence type="ECO:0000256" key="6">
    <source>
        <dbReference type="ARBA" id="ARBA00023136"/>
    </source>
</evidence>
<protein>
    <recommendedName>
        <fullName evidence="9">Ammonium transporter AmtB-like domain-containing protein</fullName>
    </recommendedName>
</protein>
<feature type="transmembrane region" description="Helical" evidence="8">
    <location>
        <begin position="230"/>
        <end position="248"/>
    </location>
</feature>
<feature type="transmembrane region" description="Helical" evidence="8">
    <location>
        <begin position="297"/>
        <end position="318"/>
    </location>
</feature>
<proteinExistence type="inferred from homology"/>
<feature type="transmembrane region" description="Helical" evidence="8">
    <location>
        <begin position="77"/>
        <end position="97"/>
    </location>
</feature>